<feature type="compositionally biased region" description="Basic and acidic residues" evidence="1">
    <location>
        <begin position="1019"/>
        <end position="1032"/>
    </location>
</feature>
<feature type="compositionally biased region" description="Polar residues" evidence="1">
    <location>
        <begin position="806"/>
        <end position="816"/>
    </location>
</feature>
<feature type="compositionally biased region" description="Low complexity" evidence="1">
    <location>
        <begin position="741"/>
        <end position="757"/>
    </location>
</feature>
<feature type="compositionally biased region" description="Basic and acidic residues" evidence="1">
    <location>
        <begin position="933"/>
        <end position="943"/>
    </location>
</feature>
<feature type="compositionally biased region" description="Polar residues" evidence="1">
    <location>
        <begin position="675"/>
        <end position="687"/>
    </location>
</feature>
<dbReference type="ExpressionAtlas" id="A0A077S432">
    <property type="expression patterns" value="baseline"/>
</dbReference>
<feature type="compositionally biased region" description="Polar residues" evidence="1">
    <location>
        <begin position="964"/>
        <end position="978"/>
    </location>
</feature>
<feature type="compositionally biased region" description="Basic and acidic residues" evidence="1">
    <location>
        <begin position="170"/>
        <end position="180"/>
    </location>
</feature>
<feature type="compositionally biased region" description="Basic and acidic residues" evidence="1">
    <location>
        <begin position="1489"/>
        <end position="1498"/>
    </location>
</feature>
<feature type="compositionally biased region" description="Polar residues" evidence="1">
    <location>
        <begin position="1035"/>
        <end position="1044"/>
    </location>
</feature>
<feature type="compositionally biased region" description="Low complexity" evidence="1">
    <location>
        <begin position="1057"/>
        <end position="1071"/>
    </location>
</feature>
<proteinExistence type="predicted"/>
<feature type="region of interest" description="Disordered" evidence="1">
    <location>
        <begin position="672"/>
        <end position="833"/>
    </location>
</feature>
<dbReference type="PANTHER" id="PTHR36812">
    <property type="entry name" value="NEUROFILAMENT TRIPLET M PROTEIN-LIKE PROTEIN"/>
    <property type="match status" value="1"/>
</dbReference>
<evidence type="ECO:0000313" key="2">
    <source>
        <dbReference type="EMBL" id="CDM86138.1"/>
    </source>
</evidence>
<dbReference type="Gene3D" id="3.40.395.10">
    <property type="entry name" value="Adenoviral Proteinase, Chain A"/>
    <property type="match status" value="2"/>
</dbReference>
<sequence length="2193" mass="251058">MRFNRNATALRPGIFAIRYVLKAMRNPRKEAKTQQNTDEDPTEEHAIQQAPVKGHKDGDIDSTQTQSMSPHSSEKDTEQTMRNKPPVAEMVTYTRLNRSKHLATSKKKRKSDTSTIFTPGAKRQKKKENAEKIVDTGTLQHQPLPLMVLPPTEPAGTKKQAERKKKNKRQRIEKEQDDTNSKGSDTNDDDDRQHDADFIPTDGDDAEEHDSNAEHDDDLKSSKKDRKRRKTSGKELVVPTVDEEQQETDEEKCQIKAGAAFAHVKKAWNLLKDRHKKDIRMAGFGSIENCKITGSICRPLAEHIYDNLNTETMTITFGDATEDKKIKITKEATHKVFGYPNGTQRSAPRPETSPASMKELMSELGFKDTKFTPKQLFEKLEILVEIDDEKSNRKSVKIFFLIFFHNVVCGSSAAIFARTAIMVKDMDYPEMAKMDFCEVIIECIREGAKTWQKHRMLPQEEKNKKHINGLAQVQVIMYLDSLLLPTDTKEMRKIAKTMDKTSLPRANHLKESDLAKIARADMKTDGKARPDDYEFGKIHIVGEHRKEQQHQHTTKLLPPPPKRRREPRIGTSGSMEPNKNISTVPEERFQRINKLLEKVLHEAKQLPVVTTRAKHRCNEKEEILDEKNKDKVVQQTITLMDSLEQLRQFQDIVCTRYLTDNATLQTLEQAVPAASSRQVDASRTNEIVATIEQSERRKDKKEEEDEERKRRTKSRDDELKQQDGVNNPKNKNERNKQSNLTTDSATTTTTPTQAQDTIDVRTSEEAQLENNQVSSPVNQLQEAHPQSTVSVTNDKEEENNEEEVSKSLQDQDTTSVEIEPHSEPQTDEGVTEQEVCAQEISSATTLQITITSTKEKTQDMQADEELETVIPGKETVDVGTNNPVINTEETNKYIDLEDQEAAQPKETGKHTEVQTTTSEEEEEASERTCINIEQEKVEDRTRQGEAVVPAGDSPANPEKEAQEAQESTNNQDHQTQLEEPNEQPEHVHQTIDNNATEDQATKNSITKQHLPESAPASTIEKREETDEQKEATEEGQNVLQTADNNVKEDQAPKYSLTKKTTAETAAATTTEKLQDKNNGSGDELQKTEQEDAQKPPLNEEQAQQSAAATRTAAEITETTTTEKASAIQVETEKQDRKNHQQDITVDKEKHDAKKSTDDSNKDGEETEQKGTVEKGGKDSNSVNKAIEDLYNAVCKPWTKREMDRLFITTDKFDVNLGHVSESFKVGESVRTEAIEPMLTILRKQLNGTRRKILSLSNTFLLPCSLCGFEKEETISHYFTITVNMQKQRFELLESSTAYPGTIEFFNNVTSKLMKNWKHISTELQLSEKSIDHYKKVRLQVPLQGEDIMDCAFYMYMNLKHYSSDGTIATLKLEQVRKLRKRVLYQLISQHRGKPKLSLIKCTTDMLKYEVDVEDKEMQQAECCVLEEFPPTPGPKEHIMHATTTQEHEVIDISSKRKDIMDVRSHAVAQQSCTDHEQNDPAIEPDQPPPDDKIPHHAEEETDEQNINIDISTTEQLEQTGTDLKEDDRSNDVPNTQQQEEVDEFLSHLNPLQLDEYNEHVKMGSNFDLIKTWLTEHESYEFNKNPKPYLAILQQESGEHSMPQSSENSSDKKISVKKRPVKPSRRLLGEIMIPAFVPGDFKFINKARALHEYLFSKEGQHECRDINIYINSKRPDWITGKQAMEQLRKGDHGQMEGSIANALFEEWTVQQQYNTTDKAILPAEFANIVLGVKIGEKGGLAEFNEEGALEQFASLVTWKELLKKKLIMIPHNTAKHYTLYVLNKYTNSIDILDSLKHTIRITKNWMHALMKKHYGEAELRANNEPNWSRIAETPNRVCVPKQQGNQCGHFMVQFAKYWNGIDLIKDDEDFNQSNVDAEWKPEFLFTAIFDETNLVNWEQLPGRIKEFKPKTSKFFSTNKEAKSNARICFSLTVTSKIILSPCRSKTIFRRIRRDSESTQLTGAQLKAVFGPRPAQTNIPHHIEKRVLDDIEEILENRQDSKQSDRVILGPNFAEIFILMEKLGRYVLHVVDKYKHKVHTIDPRETTHEEFEKEKIDIDELEEEEACRVLQENEDAKEERERQFHEYHVHKLAIVPRFKEVFNIILGQTLNPKGTRWQTHTMQDAPVVEKEESTFAILKLAFLYNGEKFVEDLKDLTVEDWRAEAMYILLNSEMNQVKASEMGDEISKILSKNEE</sequence>
<feature type="compositionally biased region" description="Polar residues" evidence="1">
    <location>
        <begin position="878"/>
        <end position="888"/>
    </location>
</feature>
<feature type="region of interest" description="Disordered" evidence="1">
    <location>
        <begin position="545"/>
        <end position="580"/>
    </location>
</feature>
<feature type="compositionally biased region" description="Polar residues" evidence="1">
    <location>
        <begin position="768"/>
        <end position="792"/>
    </location>
</feature>
<organism evidence="2">
    <name type="scientific">Triticum aestivum</name>
    <name type="common">Wheat</name>
    <dbReference type="NCBI Taxonomy" id="4565"/>
    <lineage>
        <taxon>Eukaryota</taxon>
        <taxon>Viridiplantae</taxon>
        <taxon>Streptophyta</taxon>
        <taxon>Embryophyta</taxon>
        <taxon>Tracheophyta</taxon>
        <taxon>Spermatophyta</taxon>
        <taxon>Magnoliopsida</taxon>
        <taxon>Liliopsida</taxon>
        <taxon>Poales</taxon>
        <taxon>Poaceae</taxon>
        <taxon>BOP clade</taxon>
        <taxon>Pooideae</taxon>
        <taxon>Triticodae</taxon>
        <taxon>Triticeae</taxon>
        <taxon>Triticinae</taxon>
        <taxon>Triticum</taxon>
    </lineage>
</organism>
<feature type="region of interest" description="Disordered" evidence="1">
    <location>
        <begin position="872"/>
        <end position="1180"/>
    </location>
</feature>
<dbReference type="PANTHER" id="PTHR36812:SF9">
    <property type="entry name" value="MYB-LIKE PROTEIN X ISOFORM X1"/>
    <property type="match status" value="1"/>
</dbReference>
<dbReference type="SUPFAM" id="SSF54001">
    <property type="entry name" value="Cysteine proteinases"/>
    <property type="match status" value="2"/>
</dbReference>
<evidence type="ECO:0000256" key="1">
    <source>
        <dbReference type="SAM" id="MobiDB-lite"/>
    </source>
</evidence>
<feature type="compositionally biased region" description="Basic residues" evidence="1">
    <location>
        <begin position="97"/>
        <end position="110"/>
    </location>
</feature>
<feature type="compositionally biased region" description="Basic and acidic residues" evidence="1">
    <location>
        <begin position="209"/>
        <end position="222"/>
    </location>
</feature>
<dbReference type="HOGENOM" id="CLU_231305_0_0_1"/>
<feature type="region of interest" description="Disordered" evidence="1">
    <location>
        <begin position="1464"/>
        <end position="1539"/>
    </location>
</feature>
<feature type="compositionally biased region" description="Polar residues" evidence="1">
    <location>
        <begin position="571"/>
        <end position="580"/>
    </location>
</feature>
<feature type="compositionally biased region" description="Polar residues" evidence="1">
    <location>
        <begin position="1504"/>
        <end position="1521"/>
    </location>
</feature>
<protein>
    <submittedName>
        <fullName evidence="2">Uncharacterized protein</fullName>
    </submittedName>
</protein>
<feature type="compositionally biased region" description="Polar residues" evidence="1">
    <location>
        <begin position="61"/>
        <end position="71"/>
    </location>
</feature>
<dbReference type="EMBL" id="HG670306">
    <property type="protein sequence ID" value="CDM86138.1"/>
    <property type="molecule type" value="Genomic_DNA"/>
</dbReference>
<dbReference type="InterPro" id="IPR038765">
    <property type="entry name" value="Papain-like_cys_pep_sf"/>
</dbReference>
<feature type="compositionally biased region" description="Basic and acidic residues" evidence="1">
    <location>
        <begin position="1130"/>
        <end position="1177"/>
    </location>
</feature>
<accession>A0A077S432</accession>
<feature type="region of interest" description="Disordered" evidence="1">
    <location>
        <begin position="27"/>
        <end position="249"/>
    </location>
</feature>
<feature type="compositionally biased region" description="Polar residues" evidence="1">
    <location>
        <begin position="990"/>
        <end position="1007"/>
    </location>
</feature>
<feature type="region of interest" description="Disordered" evidence="1">
    <location>
        <begin position="1596"/>
        <end position="1618"/>
    </location>
</feature>
<feature type="compositionally biased region" description="Basic and acidic residues" evidence="1">
    <location>
        <begin position="1083"/>
        <end position="1093"/>
    </location>
</feature>
<name>A0A077S432_WHEAT</name>
<reference evidence="2" key="1">
    <citation type="journal article" date="2014" name="Science">
        <title>Structural and functional partitioning of bread wheat chromosome 3B.</title>
        <authorList>
            <person name="Choulet F."/>
            <person name="Alberti A."/>
            <person name="Theil S."/>
            <person name="Glover N."/>
            <person name="Barbe V."/>
            <person name="Daron J."/>
            <person name="Pingault L."/>
            <person name="Sourdille P."/>
            <person name="Couloux A."/>
            <person name="Paux E."/>
            <person name="Leroy P."/>
            <person name="Mangenot S."/>
            <person name="Guilhot N."/>
            <person name="Le Gouis J."/>
            <person name="Balfourier F."/>
            <person name="Alaux M."/>
            <person name="Jamilloux V."/>
            <person name="Poulain J."/>
            <person name="Durand C."/>
            <person name="Bellec A."/>
            <person name="Gaspin C."/>
            <person name="Safar J."/>
            <person name="Dolezel J."/>
            <person name="Rogers J."/>
            <person name="Vandepoele K."/>
            <person name="Aury J.M."/>
            <person name="Mayer K."/>
            <person name="Berges H."/>
            <person name="Quesneville H."/>
            <person name="Wincker P."/>
            <person name="Feuillet C."/>
        </authorList>
    </citation>
    <scope>NUCLEOTIDE SEQUENCE</scope>
</reference>
<gene>
    <name evidence="2" type="ORF">TRAES_3BF136600060CFD_c1</name>
</gene>
<feature type="compositionally biased region" description="Basic and acidic residues" evidence="1">
    <location>
        <begin position="72"/>
        <end position="81"/>
    </location>
</feature>
<feature type="compositionally biased region" description="Low complexity" evidence="1">
    <location>
        <begin position="1099"/>
        <end position="1126"/>
    </location>
</feature>